<keyword evidence="7 9" id="KW-0472">Membrane</keyword>
<evidence type="ECO:0000256" key="2">
    <source>
        <dbReference type="ARBA" id="ARBA00006156"/>
    </source>
</evidence>
<keyword evidence="6 9" id="KW-1133">Transmembrane helix</keyword>
<dbReference type="InterPro" id="IPR002191">
    <property type="entry name" value="Bac_export_3"/>
</dbReference>
<evidence type="ECO:0000256" key="1">
    <source>
        <dbReference type="ARBA" id="ARBA00004651"/>
    </source>
</evidence>
<evidence type="ECO:0000256" key="7">
    <source>
        <dbReference type="ARBA" id="ARBA00023136"/>
    </source>
</evidence>
<dbReference type="InterPro" id="IPR006305">
    <property type="entry name" value="FliQ"/>
</dbReference>
<gene>
    <name evidence="9 10" type="primary">fliQ</name>
    <name evidence="10" type="ORF">JMJ56_01625</name>
</gene>
<keyword evidence="4 9" id="KW-1003">Cell membrane</keyword>
<comment type="function">
    <text evidence="9">Role in flagellar biosynthesis.</text>
</comment>
<keyword evidence="5 9" id="KW-0812">Transmembrane</keyword>
<reference evidence="10 11" key="1">
    <citation type="submission" date="2021-01" db="EMBL/GenBank/DDBJ databases">
        <title>Belnapia mucosa sp. nov. and Belnapia arida sp. nov., isolated from the Tabernas Desert (Almeria, Spain).</title>
        <authorList>
            <person name="Molina-Menor E."/>
            <person name="Vidal-Verdu A."/>
            <person name="Calonge A."/>
            <person name="Satari L."/>
            <person name="Pereto J."/>
            <person name="Porcar M."/>
        </authorList>
    </citation>
    <scope>NUCLEOTIDE SEQUENCE [LARGE SCALE GENOMIC DNA]</scope>
    <source>
        <strain evidence="10 11">T18</strain>
    </source>
</reference>
<name>A0ABS1TW74_9PROT</name>
<comment type="similarity">
    <text evidence="2 9">Belongs to the FliQ/MopD/SpaQ family.</text>
</comment>
<keyword evidence="11" id="KW-1185">Reference proteome</keyword>
<dbReference type="NCBIfam" id="TIGR01402">
    <property type="entry name" value="fliQ"/>
    <property type="match status" value="1"/>
</dbReference>
<dbReference type="Pfam" id="PF01313">
    <property type="entry name" value="Bac_export_3"/>
    <property type="match status" value="1"/>
</dbReference>
<evidence type="ECO:0000256" key="5">
    <source>
        <dbReference type="ARBA" id="ARBA00022692"/>
    </source>
</evidence>
<feature type="transmembrane region" description="Helical" evidence="9">
    <location>
        <begin position="49"/>
        <end position="72"/>
    </location>
</feature>
<keyword evidence="10" id="KW-0966">Cell projection</keyword>
<evidence type="ECO:0000256" key="3">
    <source>
        <dbReference type="ARBA" id="ARBA00021718"/>
    </source>
</evidence>
<sequence length="90" mass="9417">MENQSVLAVREALWMALQLAGPPLLAMLAVGLVVSIFQALTQVQEATLAFLPKLVVLGLVLLLLGPAMAGAMRGYAASLFDRMIAVGGQP</sequence>
<keyword evidence="8 9" id="KW-0975">Bacterial flagellum</keyword>
<dbReference type="Proteomes" id="UP000660885">
    <property type="component" value="Unassembled WGS sequence"/>
</dbReference>
<dbReference type="PIRSF" id="PIRSF004669">
    <property type="entry name" value="FliQ"/>
    <property type="match status" value="1"/>
</dbReference>
<organism evidence="10 11">
    <name type="scientific">Belnapia arida</name>
    <dbReference type="NCBI Taxonomy" id="2804533"/>
    <lineage>
        <taxon>Bacteria</taxon>
        <taxon>Pseudomonadati</taxon>
        <taxon>Pseudomonadota</taxon>
        <taxon>Alphaproteobacteria</taxon>
        <taxon>Acetobacterales</taxon>
        <taxon>Roseomonadaceae</taxon>
        <taxon>Belnapia</taxon>
    </lineage>
</organism>
<evidence type="ECO:0000256" key="6">
    <source>
        <dbReference type="ARBA" id="ARBA00022989"/>
    </source>
</evidence>
<comment type="caution">
    <text evidence="10">The sequence shown here is derived from an EMBL/GenBank/DDBJ whole genome shotgun (WGS) entry which is preliminary data.</text>
</comment>
<dbReference type="RefSeq" id="WP_202829858.1">
    <property type="nucleotide sequence ID" value="NZ_JAETWB010000001.1"/>
</dbReference>
<keyword evidence="10" id="KW-0969">Cilium</keyword>
<evidence type="ECO:0000256" key="8">
    <source>
        <dbReference type="ARBA" id="ARBA00023143"/>
    </source>
</evidence>
<proteinExistence type="inferred from homology"/>
<evidence type="ECO:0000256" key="4">
    <source>
        <dbReference type="ARBA" id="ARBA00022475"/>
    </source>
</evidence>
<accession>A0ABS1TW74</accession>
<dbReference type="PRINTS" id="PR00952">
    <property type="entry name" value="TYPE3IMQPROT"/>
</dbReference>
<dbReference type="EMBL" id="JAETWB010000001">
    <property type="protein sequence ID" value="MBL6076685.1"/>
    <property type="molecule type" value="Genomic_DNA"/>
</dbReference>
<comment type="subcellular location">
    <subcellularLocation>
        <location evidence="1 9">Cell membrane</location>
        <topology evidence="1">Multi-pass membrane protein</topology>
    </subcellularLocation>
    <subcellularLocation>
        <location evidence="9">Bacterial flagellum basal body</location>
    </subcellularLocation>
</comment>
<feature type="transmembrane region" description="Helical" evidence="9">
    <location>
        <begin position="12"/>
        <end position="37"/>
    </location>
</feature>
<dbReference type="PANTHER" id="PTHR34040:SF2">
    <property type="entry name" value="FLAGELLAR BIOSYNTHETIC PROTEIN FLIQ"/>
    <property type="match status" value="1"/>
</dbReference>
<dbReference type="PANTHER" id="PTHR34040">
    <property type="entry name" value="FLAGELLAR BIOSYNTHETIC PROTEIN FLIQ"/>
    <property type="match status" value="1"/>
</dbReference>
<protein>
    <recommendedName>
        <fullName evidence="3 9">Flagellar biosynthetic protein FliQ</fullName>
    </recommendedName>
</protein>
<evidence type="ECO:0000313" key="10">
    <source>
        <dbReference type="EMBL" id="MBL6076685.1"/>
    </source>
</evidence>
<keyword evidence="10" id="KW-0282">Flagellum</keyword>
<evidence type="ECO:0000256" key="9">
    <source>
        <dbReference type="RuleBase" id="RU364090"/>
    </source>
</evidence>
<evidence type="ECO:0000313" key="11">
    <source>
        <dbReference type="Proteomes" id="UP000660885"/>
    </source>
</evidence>